<feature type="domain" description="N-acetyltransferase" evidence="1">
    <location>
        <begin position="38"/>
        <end position="188"/>
    </location>
</feature>
<dbReference type="PROSITE" id="PS51186">
    <property type="entry name" value="GNAT"/>
    <property type="match status" value="1"/>
</dbReference>
<dbReference type="InterPro" id="IPR016181">
    <property type="entry name" value="Acyl_CoA_acyltransferase"/>
</dbReference>
<dbReference type="EMBL" id="CP051205">
    <property type="protein sequence ID" value="QJB36124.1"/>
    <property type="molecule type" value="Genomic_DNA"/>
</dbReference>
<evidence type="ECO:0000313" key="3">
    <source>
        <dbReference type="Proteomes" id="UP000502421"/>
    </source>
</evidence>
<dbReference type="SUPFAM" id="SSF55729">
    <property type="entry name" value="Acyl-CoA N-acyltransferases (Nat)"/>
    <property type="match status" value="1"/>
</dbReference>
<evidence type="ECO:0000259" key="1">
    <source>
        <dbReference type="PROSITE" id="PS51186"/>
    </source>
</evidence>
<dbReference type="InterPro" id="IPR000182">
    <property type="entry name" value="GNAT_dom"/>
</dbReference>
<accession>A0AAE7DB47</accession>
<evidence type="ECO:0000313" key="2">
    <source>
        <dbReference type="EMBL" id="QJB36124.1"/>
    </source>
</evidence>
<dbReference type="AlphaFoldDB" id="A0AAE7DB47"/>
<organism evidence="2 3">
    <name type="scientific">Chitinophaga oryzae</name>
    <dbReference type="NCBI Taxonomy" id="2725414"/>
    <lineage>
        <taxon>Bacteria</taxon>
        <taxon>Pseudomonadati</taxon>
        <taxon>Bacteroidota</taxon>
        <taxon>Chitinophagia</taxon>
        <taxon>Chitinophagales</taxon>
        <taxon>Chitinophagaceae</taxon>
        <taxon>Chitinophaga</taxon>
    </lineage>
</organism>
<dbReference type="PANTHER" id="PTHR42791:SF1">
    <property type="entry name" value="N-ACETYLTRANSFERASE DOMAIN-CONTAINING PROTEIN"/>
    <property type="match status" value="1"/>
</dbReference>
<dbReference type="GO" id="GO:0016747">
    <property type="term" value="F:acyltransferase activity, transferring groups other than amino-acyl groups"/>
    <property type="evidence" value="ECO:0007669"/>
    <property type="project" value="InterPro"/>
</dbReference>
<dbReference type="KEGG" id="coy:HF329_14690"/>
<sequence>MIKAAYTDKETVVRILTAAFADNKSVNYVVRQGRGRIARIRALMAYSFELCMLFGRVYLSEDRQACALTLFPDRKKTTLKTILLDLRLALNVIGPGRVRRVMQREVRIKAAYPATPINYLWFIGVLPGRQHRGTGSRLLRQLIAHGQRPVYLETSMIDNVNWYTKRGFEVYQTLKFGHGDLYLLRTSTARA</sequence>
<dbReference type="Proteomes" id="UP000502421">
    <property type="component" value="Chromosome"/>
</dbReference>
<dbReference type="Pfam" id="PF00583">
    <property type="entry name" value="Acetyltransf_1"/>
    <property type="match status" value="1"/>
</dbReference>
<dbReference type="Gene3D" id="3.40.630.30">
    <property type="match status" value="1"/>
</dbReference>
<protein>
    <submittedName>
        <fullName evidence="2">GNAT family N-acetyltransferase</fullName>
    </submittedName>
</protein>
<dbReference type="InterPro" id="IPR052523">
    <property type="entry name" value="Trichothecene_AcTrans"/>
</dbReference>
<reference evidence="3" key="1">
    <citation type="submission" date="2020-04" db="EMBL/GenBank/DDBJ databases">
        <authorList>
            <person name="Kittiwongwattana C."/>
        </authorList>
    </citation>
    <scope>NUCLEOTIDE SEQUENCE [LARGE SCALE GENOMIC DNA]</scope>
    <source>
        <strain evidence="3">1310</strain>
    </source>
</reference>
<dbReference type="PANTHER" id="PTHR42791">
    <property type="entry name" value="GNAT FAMILY ACETYLTRANSFERASE"/>
    <property type="match status" value="1"/>
</dbReference>
<gene>
    <name evidence="2" type="ORF">HF329_14690</name>
</gene>
<proteinExistence type="predicted"/>
<dbReference type="CDD" id="cd04301">
    <property type="entry name" value="NAT_SF"/>
    <property type="match status" value="1"/>
</dbReference>
<name>A0AAE7DB47_9BACT</name>